<dbReference type="InterPro" id="IPR003790">
    <property type="entry name" value="GHL10"/>
</dbReference>
<protein>
    <submittedName>
        <fullName evidence="4">Family 10 glycosylhydrolase</fullName>
    </submittedName>
</protein>
<dbReference type="RefSeq" id="WP_066539195.1">
    <property type="nucleotide sequence ID" value="NZ_CP021422.1"/>
</dbReference>
<reference evidence="3" key="1">
    <citation type="journal article" date="2017" name="Genome Announc.">
        <title>High-Quality Whole-Genome Sequences of the Oligo-Mouse-Microbiota Bacterial Community.</title>
        <authorList>
            <person name="Garzetti D."/>
            <person name="Brugiroux S."/>
            <person name="Bunk B."/>
            <person name="Pukall R."/>
            <person name="McCoy K.D."/>
            <person name="Macpherson A.J."/>
            <person name="Stecher B."/>
        </authorList>
    </citation>
    <scope>NUCLEOTIDE SEQUENCE</scope>
    <source>
        <strain evidence="3">KB18</strain>
    </source>
</reference>
<keyword evidence="1" id="KW-0732">Signal</keyword>
<dbReference type="Proteomes" id="UP000196710">
    <property type="component" value="Chromosome"/>
</dbReference>
<organism evidence="4 6">
    <name type="scientific">Acutalibacter muris</name>
    <dbReference type="NCBI Taxonomy" id="1796620"/>
    <lineage>
        <taxon>Bacteria</taxon>
        <taxon>Bacillati</taxon>
        <taxon>Bacillota</taxon>
        <taxon>Clostridia</taxon>
        <taxon>Eubacteriales</taxon>
        <taxon>Acutalibacteraceae</taxon>
        <taxon>Acutalibacter</taxon>
    </lineage>
</organism>
<dbReference type="AlphaFoldDB" id="A0A1Z2XTM5"/>
<keyword evidence="5" id="KW-1185">Reference proteome</keyword>
<accession>A0A1Z2XTM5</accession>
<dbReference type="InterPro" id="IPR052177">
    <property type="entry name" value="Divisome_Glycosyl_Hydrolase"/>
</dbReference>
<feature type="domain" description="Glycosyl hydrolase-like 10" evidence="2">
    <location>
        <begin position="82"/>
        <end position="359"/>
    </location>
</feature>
<evidence type="ECO:0000313" key="5">
    <source>
        <dbReference type="Proteomes" id="UP000196710"/>
    </source>
</evidence>
<evidence type="ECO:0000313" key="4">
    <source>
        <dbReference type="EMBL" id="QQR31074.1"/>
    </source>
</evidence>
<evidence type="ECO:0000313" key="3">
    <source>
        <dbReference type="EMBL" id="ASB41807.1"/>
    </source>
</evidence>
<dbReference type="Gene3D" id="3.20.20.80">
    <property type="entry name" value="Glycosidases"/>
    <property type="match status" value="1"/>
</dbReference>
<proteinExistence type="predicted"/>
<name>A0A1Z2XTM5_9FIRM</name>
<dbReference type="KEGG" id="amur:ADH66_14780"/>
<reference evidence="5" key="2">
    <citation type="submission" date="2017-05" db="EMBL/GenBank/DDBJ databases">
        <title>Improved OligoMM genomes.</title>
        <authorList>
            <person name="Garzetti D."/>
        </authorList>
    </citation>
    <scope>NUCLEOTIDE SEQUENCE [LARGE SCALE GENOMIC DNA]</scope>
    <source>
        <strain evidence="5">KB18</strain>
    </source>
</reference>
<evidence type="ECO:0000259" key="2">
    <source>
        <dbReference type="Pfam" id="PF02638"/>
    </source>
</evidence>
<reference evidence="4 6" key="3">
    <citation type="submission" date="2020-11" db="EMBL/GenBank/DDBJ databases">
        <title>Closed and high quality bacterial genomes of the OMM12 community.</title>
        <authorList>
            <person name="Marbouty M."/>
            <person name="Lamy-Besnier Q."/>
            <person name="Debarbieux L."/>
            <person name="Koszul R."/>
        </authorList>
    </citation>
    <scope>NUCLEOTIDE SEQUENCE [LARGE SCALE GENOMIC DNA]</scope>
    <source>
        <strain evidence="4 6">KB18</strain>
    </source>
</reference>
<dbReference type="Pfam" id="PF02638">
    <property type="entry name" value="GHL10"/>
    <property type="match status" value="1"/>
</dbReference>
<gene>
    <name evidence="3" type="ORF">ADH66_14780</name>
    <name evidence="4" type="ORF">I5Q82_05160</name>
</gene>
<evidence type="ECO:0000313" key="6">
    <source>
        <dbReference type="Proteomes" id="UP000596035"/>
    </source>
</evidence>
<sequence length="415" mass="46204">MRRKGFLKYLVVWLALAGSVGAVWLFGGEGKPSQPQMPMVRLDPTGEPEEMEVHAPVSSKAEELAGVWVPYMSLETKEHTREAFEANFKSIADSAKEKGLNALFVHVRPFSDALYPSKLYPWSHILTGTQGKDPGFDPLKFMVEYTHGLGLEFHAWINPLRVSTDKTPGELSGQIAELRESEPYYFMEWQGALYLDPAYPYVRTLIAKGAGEIAEKYPVDGIHFDDYFYPAGDESLDAEAYGLHVETVSEPLELQEWRTANISAMVSEVYSRVKAARPEVQFGISPQGNIENDLGMGAEVKAWCALPGYVDYICPQVYYSFENQGLNYTEALEDWQGLYKREGLKLYIGLALYKAGDSAQGEAWAGGDVISRQIEAARDLPCNGVVLYSSAFLETEQTAIEMKNAVETLAGVEEK</sequence>
<evidence type="ECO:0000256" key="1">
    <source>
        <dbReference type="ARBA" id="ARBA00022729"/>
    </source>
</evidence>
<dbReference type="Proteomes" id="UP000596035">
    <property type="component" value="Chromosome"/>
</dbReference>
<dbReference type="SUPFAM" id="SSF51445">
    <property type="entry name" value="(Trans)glycosidases"/>
    <property type="match status" value="1"/>
</dbReference>
<dbReference type="PANTHER" id="PTHR43405:SF1">
    <property type="entry name" value="GLYCOSYL HYDROLASE DIGH"/>
    <property type="match status" value="1"/>
</dbReference>
<dbReference type="PANTHER" id="PTHR43405">
    <property type="entry name" value="GLYCOSYL HYDROLASE DIGH"/>
    <property type="match status" value="1"/>
</dbReference>
<dbReference type="EMBL" id="CP021422">
    <property type="protein sequence ID" value="ASB41807.1"/>
    <property type="molecule type" value="Genomic_DNA"/>
</dbReference>
<dbReference type="InterPro" id="IPR017853">
    <property type="entry name" value="GH"/>
</dbReference>
<dbReference type="EMBL" id="CP065321">
    <property type="protein sequence ID" value="QQR31074.1"/>
    <property type="molecule type" value="Genomic_DNA"/>
</dbReference>